<keyword evidence="1" id="KW-1133">Transmembrane helix</keyword>
<organism evidence="2 3">
    <name type="scientific">Hoeflea alexandrii</name>
    <dbReference type="NCBI Taxonomy" id="288436"/>
    <lineage>
        <taxon>Bacteria</taxon>
        <taxon>Pseudomonadati</taxon>
        <taxon>Pseudomonadota</taxon>
        <taxon>Alphaproteobacteria</taxon>
        <taxon>Hyphomicrobiales</taxon>
        <taxon>Rhizobiaceae</taxon>
        <taxon>Hoeflea</taxon>
    </lineage>
</organism>
<comment type="pathway">
    <text evidence="1">Cell wall biogenesis; peptidoglycan biosynthesis.</text>
</comment>
<keyword evidence="1" id="KW-0472">Membrane</keyword>
<comment type="caution">
    <text evidence="1">Lacks conserved residue(s) required for the propagation of feature annotation.</text>
</comment>
<feature type="transmembrane region" description="Helical" evidence="1">
    <location>
        <begin position="235"/>
        <end position="264"/>
    </location>
</feature>
<evidence type="ECO:0000313" key="3">
    <source>
        <dbReference type="Proteomes" id="UP001320715"/>
    </source>
</evidence>
<comment type="similarity">
    <text evidence="1">Belongs to the Amj family.</text>
</comment>
<feature type="transmembrane region" description="Helical" evidence="1">
    <location>
        <begin position="80"/>
        <end position="98"/>
    </location>
</feature>
<dbReference type="HAMAP" id="MF_02077">
    <property type="entry name" value="Amj_flippase"/>
    <property type="match status" value="1"/>
</dbReference>
<gene>
    <name evidence="1" type="primary">amj</name>
    <name evidence="2" type="ORF">GTW23_16850</name>
</gene>
<sequence length="267" mass="28648">MDYQLFAIILLTFVIHLIGTLAFAFRIAGIRTGQIAIAFSLFNAMVLISRTSNSFQAPLLAKRVESSILDAASSHLQSDFALILASASVATILGGLLIPTVQRVATGAVASFKQRRNLVRLMLNTLTPRGAAVVMQSVALPRYQNLTSLKVSSGFPAAYVLMNFAATALWTVGVLSAIYAGSIDPEFRVTASSLSAVINGVATIMMFVLIDPYLAGLTDDVVEGEVSHSHYRRVLVWMVLSRLAGTVFAQILLVPGAHLIVAVARWI</sequence>
<comment type="subcellular location">
    <subcellularLocation>
        <location evidence="1">Cell membrane</location>
        <topology evidence="1">Multi-pass membrane protein</topology>
    </subcellularLocation>
</comment>
<dbReference type="EMBL" id="JAAAML010000003">
    <property type="protein sequence ID" value="MCO6409854.1"/>
    <property type="molecule type" value="Genomic_DNA"/>
</dbReference>
<name>A0ABT1CUH0_9HYPH</name>
<feature type="transmembrane region" description="Helical" evidence="1">
    <location>
        <begin position="6"/>
        <end position="28"/>
    </location>
</feature>
<protein>
    <recommendedName>
        <fullName evidence="1">Lipid II flippase Amj</fullName>
    </recommendedName>
</protein>
<accession>A0ABT1CUH0</accession>
<feature type="transmembrane region" description="Helical" evidence="1">
    <location>
        <begin position="159"/>
        <end position="181"/>
    </location>
</feature>
<keyword evidence="1" id="KW-0813">Transport</keyword>
<keyword evidence="1" id="KW-1003">Cell membrane</keyword>
<evidence type="ECO:0000313" key="2">
    <source>
        <dbReference type="EMBL" id="MCO6409854.1"/>
    </source>
</evidence>
<keyword evidence="1" id="KW-0573">Peptidoglycan synthesis</keyword>
<evidence type="ECO:0000256" key="1">
    <source>
        <dbReference type="HAMAP-Rule" id="MF_02077"/>
    </source>
</evidence>
<feature type="transmembrane region" description="Helical" evidence="1">
    <location>
        <begin position="193"/>
        <end position="215"/>
    </location>
</feature>
<dbReference type="Proteomes" id="UP001320715">
    <property type="component" value="Unassembled WGS sequence"/>
</dbReference>
<dbReference type="Pfam" id="PF10997">
    <property type="entry name" value="Amj"/>
    <property type="match status" value="1"/>
</dbReference>
<keyword evidence="1" id="KW-0133">Cell shape</keyword>
<reference evidence="2 3" key="1">
    <citation type="submission" date="2020-01" db="EMBL/GenBank/DDBJ databases">
        <title>Genomes of bacteria type strains.</title>
        <authorList>
            <person name="Chen J."/>
            <person name="Zhu S."/>
            <person name="Yang J."/>
        </authorList>
    </citation>
    <scope>NUCLEOTIDE SEQUENCE [LARGE SCALE GENOMIC DNA]</scope>
    <source>
        <strain evidence="2 3">DSM 16655</strain>
    </source>
</reference>
<comment type="function">
    <text evidence="1">Involved in peptidoglycan biosynthesis. Transports lipid-linked peptidoglycan precursors from the inner to the outer leaflet of the cytoplasmic membrane.</text>
</comment>
<comment type="caution">
    <text evidence="2">The sequence shown here is derived from an EMBL/GenBank/DDBJ whole genome shotgun (WGS) entry which is preliminary data.</text>
</comment>
<dbReference type="InterPro" id="IPR021260">
    <property type="entry name" value="Amj"/>
</dbReference>
<keyword evidence="1" id="KW-0961">Cell wall biogenesis/degradation</keyword>
<keyword evidence="1" id="KW-0812">Transmembrane</keyword>
<keyword evidence="3" id="KW-1185">Reference proteome</keyword>
<proteinExistence type="inferred from homology"/>
<dbReference type="RefSeq" id="WP_252916639.1">
    <property type="nucleotide sequence ID" value="NZ_JAAAML010000003.1"/>
</dbReference>